<evidence type="ECO:0000256" key="7">
    <source>
        <dbReference type="ARBA" id="ARBA00023242"/>
    </source>
</evidence>
<keyword evidence="6" id="KW-0508">mRNA splicing</keyword>
<dbReference type="Proteomes" id="UP001291623">
    <property type="component" value="Unassembled WGS sequence"/>
</dbReference>
<dbReference type="FunFam" id="1.10.246.90:FF:000002">
    <property type="entry name" value="U4/U6 small nuclear ribonucleoprotein Prp31"/>
    <property type="match status" value="1"/>
</dbReference>
<keyword evidence="5" id="KW-0694">RNA-binding</keyword>
<evidence type="ECO:0000256" key="2">
    <source>
        <dbReference type="ARBA" id="ARBA00005572"/>
    </source>
</evidence>
<dbReference type="InterPro" id="IPR042239">
    <property type="entry name" value="Nop_C"/>
</dbReference>
<dbReference type="Pfam" id="PF09785">
    <property type="entry name" value="Prp31_C"/>
    <property type="match status" value="1"/>
</dbReference>
<evidence type="ECO:0000256" key="3">
    <source>
        <dbReference type="ARBA" id="ARBA00022664"/>
    </source>
</evidence>
<dbReference type="PANTHER" id="PTHR13904">
    <property type="entry name" value="PRE-MRNA SPLICING FACTOR PRP31"/>
    <property type="match status" value="1"/>
</dbReference>
<dbReference type="Gene3D" id="1.10.287.4070">
    <property type="match status" value="1"/>
</dbReference>
<keyword evidence="8" id="KW-0687">Ribonucleoprotein</keyword>
<evidence type="ECO:0000313" key="12">
    <source>
        <dbReference type="Proteomes" id="UP001291623"/>
    </source>
</evidence>
<organism evidence="11 12">
    <name type="scientific">Anisodus tanguticus</name>
    <dbReference type="NCBI Taxonomy" id="243964"/>
    <lineage>
        <taxon>Eukaryota</taxon>
        <taxon>Viridiplantae</taxon>
        <taxon>Streptophyta</taxon>
        <taxon>Embryophyta</taxon>
        <taxon>Tracheophyta</taxon>
        <taxon>Spermatophyta</taxon>
        <taxon>Magnoliopsida</taxon>
        <taxon>eudicotyledons</taxon>
        <taxon>Gunneridae</taxon>
        <taxon>Pentapetalae</taxon>
        <taxon>asterids</taxon>
        <taxon>lamiids</taxon>
        <taxon>Solanales</taxon>
        <taxon>Solanaceae</taxon>
        <taxon>Solanoideae</taxon>
        <taxon>Hyoscyameae</taxon>
        <taxon>Anisodus</taxon>
    </lineage>
</organism>
<dbReference type="PROSITE" id="PS51358">
    <property type="entry name" value="NOP"/>
    <property type="match status" value="1"/>
</dbReference>
<dbReference type="InterPro" id="IPR012976">
    <property type="entry name" value="NOSIC"/>
</dbReference>
<keyword evidence="4" id="KW-0747">Spliceosome</keyword>
<protein>
    <recommendedName>
        <fullName evidence="10">Nop domain-containing protein</fullName>
    </recommendedName>
</protein>
<accession>A0AAE1QPE8</accession>
<dbReference type="GO" id="GO:0046540">
    <property type="term" value="C:U4/U6 x U5 tri-snRNP complex"/>
    <property type="evidence" value="ECO:0007669"/>
    <property type="project" value="InterPro"/>
</dbReference>
<proteinExistence type="inferred from homology"/>
<evidence type="ECO:0000256" key="5">
    <source>
        <dbReference type="ARBA" id="ARBA00022884"/>
    </source>
</evidence>
<dbReference type="Pfam" id="PF01798">
    <property type="entry name" value="Nop"/>
    <property type="match status" value="1"/>
</dbReference>
<keyword evidence="7" id="KW-0539">Nucleus</keyword>
<dbReference type="SMART" id="SM00931">
    <property type="entry name" value="NOSIC"/>
    <property type="match status" value="1"/>
</dbReference>
<dbReference type="EMBL" id="JAVYJV010000037">
    <property type="protein sequence ID" value="KAK4337325.1"/>
    <property type="molecule type" value="Genomic_DNA"/>
</dbReference>
<dbReference type="GO" id="GO:0003723">
    <property type="term" value="F:RNA binding"/>
    <property type="evidence" value="ECO:0007669"/>
    <property type="project" value="UniProtKB-KW"/>
</dbReference>
<dbReference type="InterPro" id="IPR019175">
    <property type="entry name" value="Prp31_C"/>
</dbReference>
<evidence type="ECO:0000256" key="4">
    <source>
        <dbReference type="ARBA" id="ARBA00022728"/>
    </source>
</evidence>
<feature type="region of interest" description="Disordered" evidence="9">
    <location>
        <begin position="286"/>
        <end position="313"/>
    </location>
</feature>
<dbReference type="GO" id="GO:0005687">
    <property type="term" value="C:U4 snRNP"/>
    <property type="evidence" value="ECO:0007669"/>
    <property type="project" value="TreeGrafter"/>
</dbReference>
<evidence type="ECO:0000259" key="10">
    <source>
        <dbReference type="PROSITE" id="PS51358"/>
    </source>
</evidence>
<evidence type="ECO:0000313" key="11">
    <source>
        <dbReference type="EMBL" id="KAK4337325.1"/>
    </source>
</evidence>
<evidence type="ECO:0000256" key="6">
    <source>
        <dbReference type="ARBA" id="ARBA00023187"/>
    </source>
</evidence>
<gene>
    <name evidence="11" type="ORF">RND71_043496</name>
</gene>
<dbReference type="AlphaFoldDB" id="A0AAE1QPE8"/>
<name>A0AAE1QPE8_9SOLA</name>
<keyword evidence="3" id="KW-0507">mRNA processing</keyword>
<sequence>MLANLCDSPELKRIIEEIDKRSTNEVIRKSSIHGPIEAHPEYKLIVDANNITVQIDDDINMIHKFIRERYSKLLPELDSFVPGIMDYILTVRHLGNNLMQVKDNPKIQEILPQATIMVVNMTGSTKKGNELSDEELKEIFDACDMAIELDNNKMKIFEFVESRMSFIAPNLSQIVGANIAAKLMGLAGGLTNLSKMPACNIEVLGSKKKHLYGFSSKNALNNTGILYYSELVQSQPPDLRRKAAKLVSNKSTICARVDSMHAAHDGEIGKDFREKIEKALDKLKEPPPVKQNKALPAPIDQQKKKRGGKRVRKLKERMAMTEFRKQTNRMNFGEIEEDAYQDDLSFTTGTIGKSGSGRIRKPQVDNKTKVRISRGLQKDLQKYQVYGGTSTIKKPVSGTASSVSFTPLQGLEIQNPLAAESKMNEANAKYFSNTSGFVSVIKKF</sequence>
<dbReference type="InterPro" id="IPR027105">
    <property type="entry name" value="Prp31"/>
</dbReference>
<dbReference type="GO" id="GO:0071011">
    <property type="term" value="C:precatalytic spliceosome"/>
    <property type="evidence" value="ECO:0007669"/>
    <property type="project" value="TreeGrafter"/>
</dbReference>
<evidence type="ECO:0000256" key="8">
    <source>
        <dbReference type="ARBA" id="ARBA00023274"/>
    </source>
</evidence>
<dbReference type="PANTHER" id="PTHR13904:SF0">
    <property type="entry name" value="U4_U6 SMALL NUCLEAR RIBONUCLEOPROTEIN PRP31"/>
    <property type="match status" value="1"/>
</dbReference>
<evidence type="ECO:0000256" key="9">
    <source>
        <dbReference type="SAM" id="MobiDB-lite"/>
    </source>
</evidence>
<feature type="domain" description="Nop" evidence="10">
    <location>
        <begin position="167"/>
        <end position="285"/>
    </location>
</feature>
<comment type="similarity">
    <text evidence="2">Belongs to the PRP31 family.</text>
</comment>
<keyword evidence="12" id="KW-1185">Reference proteome</keyword>
<feature type="compositionally biased region" description="Basic residues" evidence="9">
    <location>
        <begin position="303"/>
        <end position="313"/>
    </location>
</feature>
<evidence type="ECO:0000256" key="1">
    <source>
        <dbReference type="ARBA" id="ARBA00004123"/>
    </source>
</evidence>
<comment type="subcellular location">
    <subcellularLocation>
        <location evidence="1">Nucleus</location>
    </subcellularLocation>
</comment>
<dbReference type="InterPro" id="IPR036070">
    <property type="entry name" value="Nop_dom_sf"/>
</dbReference>
<dbReference type="InterPro" id="IPR002687">
    <property type="entry name" value="Nop_dom"/>
</dbReference>
<comment type="caution">
    <text evidence="11">The sequence shown here is derived from an EMBL/GenBank/DDBJ whole genome shotgun (WGS) entry which is preliminary data.</text>
</comment>
<dbReference type="GO" id="GO:0000244">
    <property type="term" value="P:spliceosomal tri-snRNP complex assembly"/>
    <property type="evidence" value="ECO:0007669"/>
    <property type="project" value="InterPro"/>
</dbReference>
<dbReference type="SUPFAM" id="SSF89124">
    <property type="entry name" value="Nop domain"/>
    <property type="match status" value="1"/>
</dbReference>
<dbReference type="Gene3D" id="1.10.246.90">
    <property type="entry name" value="Nop domain"/>
    <property type="match status" value="1"/>
</dbReference>
<dbReference type="FunFam" id="1.10.287.4070:FF:000003">
    <property type="entry name" value="U4/U6 small nuclear ribonucleoprotein PRP31"/>
    <property type="match status" value="1"/>
</dbReference>
<reference evidence="11" key="1">
    <citation type="submission" date="2023-12" db="EMBL/GenBank/DDBJ databases">
        <title>Genome assembly of Anisodus tanguticus.</title>
        <authorList>
            <person name="Wang Y.-J."/>
        </authorList>
    </citation>
    <scope>NUCLEOTIDE SEQUENCE</scope>
    <source>
        <strain evidence="11">KB-2021</strain>
        <tissue evidence="11">Leaf</tissue>
    </source>
</reference>